<feature type="region of interest" description="Disordered" evidence="1">
    <location>
        <begin position="193"/>
        <end position="224"/>
    </location>
</feature>
<proteinExistence type="predicted"/>
<evidence type="ECO:0000313" key="4">
    <source>
        <dbReference type="Proteomes" id="UP000057938"/>
    </source>
</evidence>
<dbReference type="GO" id="GO:0004146">
    <property type="term" value="F:dihydrofolate reductase activity"/>
    <property type="evidence" value="ECO:0007669"/>
    <property type="project" value="UniProtKB-EC"/>
</dbReference>
<dbReference type="InterPro" id="IPR024072">
    <property type="entry name" value="DHFR-like_dom_sf"/>
</dbReference>
<dbReference type="OrthoDB" id="7342392at2"/>
<dbReference type="GO" id="GO:0009231">
    <property type="term" value="P:riboflavin biosynthetic process"/>
    <property type="evidence" value="ECO:0007669"/>
    <property type="project" value="InterPro"/>
</dbReference>
<dbReference type="SUPFAM" id="SSF53597">
    <property type="entry name" value="Dihydrofolate reductase-like"/>
    <property type="match status" value="1"/>
</dbReference>
<reference evidence="3 4" key="1">
    <citation type="submission" date="2015-09" db="EMBL/GenBank/DDBJ databases">
        <title>Complete genome sequence of a benzo[a]pyrene-degrading bacterium Altererythrobacter epoxidivorans CGMCC 1.7731T.</title>
        <authorList>
            <person name="Li Z."/>
            <person name="Cheng H."/>
            <person name="Huo Y."/>
            <person name="Xu X."/>
        </authorList>
    </citation>
    <scope>NUCLEOTIDE SEQUENCE [LARGE SCALE GENOMIC DNA]</scope>
    <source>
        <strain evidence="3 4">CGMCC 1.7731</strain>
    </source>
</reference>
<evidence type="ECO:0000313" key="3">
    <source>
        <dbReference type="EMBL" id="ALE15853.1"/>
    </source>
</evidence>
<organism evidence="3 4">
    <name type="scientific">Altererythrobacter epoxidivorans</name>
    <dbReference type="NCBI Taxonomy" id="361183"/>
    <lineage>
        <taxon>Bacteria</taxon>
        <taxon>Pseudomonadati</taxon>
        <taxon>Pseudomonadota</taxon>
        <taxon>Alphaproteobacteria</taxon>
        <taxon>Sphingomonadales</taxon>
        <taxon>Erythrobacteraceae</taxon>
        <taxon>Altererythrobacter</taxon>
    </lineage>
</organism>
<evidence type="ECO:0000259" key="2">
    <source>
        <dbReference type="Pfam" id="PF01872"/>
    </source>
</evidence>
<name>A0A0M4M2X8_9SPHN</name>
<sequence length="224" mass="24415">MGRRIIGAAFLTLDGVMQSPGGIEEDFTGEFDQGGWVFKLGDEGLGETLGPLFSGDYGLLLGRRTYDIFAAYWPYVGDADGGLGIAFTNADKYVLTKGDQPLEWENRHRLRGIEDVAALKDTDGPDLVIQGSSTLYPALLEAGLLDELTTMTFPVLLGKGKRLFGEGTPVRMLEVAEHRITDKGTVITKYLPAGSLPPYPDDAPGQSTSEREAVRQRLMKSGRW</sequence>
<accession>A0A0M4M2X8</accession>
<dbReference type="STRING" id="361183.AMC99_00543"/>
<dbReference type="Pfam" id="PF01872">
    <property type="entry name" value="RibD_C"/>
    <property type="match status" value="1"/>
</dbReference>
<dbReference type="Proteomes" id="UP000057938">
    <property type="component" value="Chromosome"/>
</dbReference>
<dbReference type="KEGG" id="aep:AMC99_00543"/>
<protein>
    <submittedName>
        <fullName evidence="3">Dihydrofolate reductase</fullName>
        <ecNumber evidence="3">1.5.1.3</ecNumber>
    </submittedName>
</protein>
<feature type="domain" description="Bacterial bifunctional deaminase-reductase C-terminal" evidence="2">
    <location>
        <begin position="5"/>
        <end position="186"/>
    </location>
</feature>
<dbReference type="AlphaFoldDB" id="A0A0M4M2X8"/>
<keyword evidence="4" id="KW-1185">Reference proteome</keyword>
<evidence type="ECO:0000256" key="1">
    <source>
        <dbReference type="SAM" id="MobiDB-lite"/>
    </source>
</evidence>
<dbReference type="InterPro" id="IPR002734">
    <property type="entry name" value="RibDG_C"/>
</dbReference>
<dbReference type="GO" id="GO:0008703">
    <property type="term" value="F:5-amino-6-(5-phosphoribosylamino)uracil reductase activity"/>
    <property type="evidence" value="ECO:0007669"/>
    <property type="project" value="InterPro"/>
</dbReference>
<keyword evidence="3" id="KW-0560">Oxidoreductase</keyword>
<dbReference type="RefSeq" id="WP_061922428.1">
    <property type="nucleotide sequence ID" value="NZ_CP012669.1"/>
</dbReference>
<dbReference type="EMBL" id="CP012669">
    <property type="protein sequence ID" value="ALE15853.1"/>
    <property type="molecule type" value="Genomic_DNA"/>
</dbReference>
<dbReference type="EC" id="1.5.1.3" evidence="3"/>
<dbReference type="Gene3D" id="3.40.430.10">
    <property type="entry name" value="Dihydrofolate Reductase, subunit A"/>
    <property type="match status" value="1"/>
</dbReference>
<dbReference type="PATRIC" id="fig|361183.4.peg.534"/>
<gene>
    <name evidence="3" type="ORF">AMC99_00543</name>
</gene>